<feature type="domain" description="Lipoyl-binding" evidence="2">
    <location>
        <begin position="43"/>
        <end position="132"/>
    </location>
</feature>
<evidence type="ECO:0000256" key="1">
    <source>
        <dbReference type="ARBA" id="ARBA00018130"/>
    </source>
</evidence>
<organism evidence="3 4">
    <name type="scientific">Thelohanellus kitauei</name>
    <name type="common">Myxosporean</name>
    <dbReference type="NCBI Taxonomy" id="669202"/>
    <lineage>
        <taxon>Eukaryota</taxon>
        <taxon>Metazoa</taxon>
        <taxon>Cnidaria</taxon>
        <taxon>Myxozoa</taxon>
        <taxon>Myxosporea</taxon>
        <taxon>Bivalvulida</taxon>
        <taxon>Platysporina</taxon>
        <taxon>Myxobolidae</taxon>
        <taxon>Thelohanellus</taxon>
    </lineage>
</organism>
<sequence length="154" mass="17699">MFSTSLRRVPFLLIRNSHNSRNGLLQDYRFTPDHEWVFVSGKQAKVGLTDHAQYSIGEIVFVSIERLKQTVQRKEMVGIIESSKAASDLYSPVSGYVSEINEKVIETPKLINKSPYDDGDILFNEGWIFKIDLSNPSELKDMMSEKEYLDYLSK</sequence>
<dbReference type="SUPFAM" id="SSF51230">
    <property type="entry name" value="Single hybrid motif"/>
    <property type="match status" value="1"/>
</dbReference>
<dbReference type="InterPro" id="IPR033753">
    <property type="entry name" value="GCV_H/Fam206"/>
</dbReference>
<evidence type="ECO:0000313" key="4">
    <source>
        <dbReference type="Proteomes" id="UP000031668"/>
    </source>
</evidence>
<proteinExistence type="inferred from homology"/>
<evidence type="ECO:0000259" key="2">
    <source>
        <dbReference type="PROSITE" id="PS50968"/>
    </source>
</evidence>
<protein>
    <recommendedName>
        <fullName evidence="1">Glycine cleavage system H protein, mitochondrial</fullName>
    </recommendedName>
</protein>
<gene>
    <name evidence="3" type="ORF">RF11_06802</name>
</gene>
<dbReference type="InterPro" id="IPR000089">
    <property type="entry name" value="Biotin_lipoyl"/>
</dbReference>
<dbReference type="GO" id="GO:0019464">
    <property type="term" value="P:glycine decarboxylation via glycine cleavage system"/>
    <property type="evidence" value="ECO:0007669"/>
    <property type="project" value="InterPro"/>
</dbReference>
<dbReference type="AlphaFoldDB" id="A0A0C2N370"/>
<dbReference type="InterPro" id="IPR002930">
    <property type="entry name" value="GCV_H"/>
</dbReference>
<dbReference type="HAMAP" id="MF_00272">
    <property type="entry name" value="GcvH"/>
    <property type="match status" value="1"/>
</dbReference>
<reference evidence="3 4" key="1">
    <citation type="journal article" date="2014" name="Genome Biol. Evol.">
        <title>The genome of the myxosporean Thelohanellus kitauei shows adaptations to nutrient acquisition within its fish host.</title>
        <authorList>
            <person name="Yang Y."/>
            <person name="Xiong J."/>
            <person name="Zhou Z."/>
            <person name="Huo F."/>
            <person name="Miao W."/>
            <person name="Ran C."/>
            <person name="Liu Y."/>
            <person name="Zhang J."/>
            <person name="Feng J."/>
            <person name="Wang M."/>
            <person name="Wang M."/>
            <person name="Wang L."/>
            <person name="Yao B."/>
        </authorList>
    </citation>
    <scope>NUCLEOTIDE SEQUENCE [LARGE SCALE GENOMIC DNA]</scope>
    <source>
        <strain evidence="3">Wuqing</strain>
    </source>
</reference>
<dbReference type="Gene3D" id="2.40.50.100">
    <property type="match status" value="1"/>
</dbReference>
<dbReference type="InterPro" id="IPR011053">
    <property type="entry name" value="Single_hybrid_motif"/>
</dbReference>
<dbReference type="PROSITE" id="PS50968">
    <property type="entry name" value="BIOTINYL_LIPOYL"/>
    <property type="match status" value="1"/>
</dbReference>
<dbReference type="Pfam" id="PF01597">
    <property type="entry name" value="GCV_H"/>
    <property type="match status" value="1"/>
</dbReference>
<keyword evidence="4" id="KW-1185">Reference proteome</keyword>
<dbReference type="OMA" id="KEHEWIR"/>
<dbReference type="GO" id="GO:0005737">
    <property type="term" value="C:cytoplasm"/>
    <property type="evidence" value="ECO:0007669"/>
    <property type="project" value="TreeGrafter"/>
</dbReference>
<comment type="caution">
    <text evidence="3">The sequence shown here is derived from an EMBL/GenBank/DDBJ whole genome shotgun (WGS) entry which is preliminary data.</text>
</comment>
<dbReference type="Proteomes" id="UP000031668">
    <property type="component" value="Unassembled WGS sequence"/>
</dbReference>
<evidence type="ECO:0000313" key="3">
    <source>
        <dbReference type="EMBL" id="KII68357.1"/>
    </source>
</evidence>
<dbReference type="EMBL" id="JWZT01002870">
    <property type="protein sequence ID" value="KII68357.1"/>
    <property type="molecule type" value="Genomic_DNA"/>
</dbReference>
<dbReference type="PANTHER" id="PTHR11715:SF3">
    <property type="entry name" value="GLYCINE CLEAVAGE SYSTEM H PROTEIN-RELATED"/>
    <property type="match status" value="1"/>
</dbReference>
<dbReference type="GO" id="GO:0009249">
    <property type="term" value="P:protein lipoylation"/>
    <property type="evidence" value="ECO:0007669"/>
    <property type="project" value="TreeGrafter"/>
</dbReference>
<dbReference type="NCBIfam" id="NF002270">
    <property type="entry name" value="PRK01202.1"/>
    <property type="match status" value="1"/>
</dbReference>
<name>A0A0C2N370_THEKT</name>
<dbReference type="OrthoDB" id="10264154at2759"/>
<accession>A0A0C2N370</accession>
<dbReference type="GO" id="GO:0005960">
    <property type="term" value="C:glycine cleavage complex"/>
    <property type="evidence" value="ECO:0007669"/>
    <property type="project" value="InterPro"/>
</dbReference>
<dbReference type="PANTHER" id="PTHR11715">
    <property type="entry name" value="GLYCINE CLEAVAGE SYSTEM H PROTEIN"/>
    <property type="match status" value="1"/>
</dbReference>
<dbReference type="CDD" id="cd06848">
    <property type="entry name" value="GCS_H"/>
    <property type="match status" value="1"/>
</dbReference>